<accession>A0A3B1B1I1</accession>
<proteinExistence type="predicted"/>
<dbReference type="AlphaFoldDB" id="A0A3B1B1I1"/>
<sequence length="467" mass="51983">MRRPIPLIGDQSQNRIAEVSNQRSINFEPTYNKPNAKTPMALYSAPGLKLDAIVGVGPCRSNGIKWGGSIYFVTGNSFVRREPSGVWTTIGEINTTGGWCVISKGRAYIAFVDGVDGWAYDGTTFAQIIDPDFPAGATHLSYLNGRWAANQGDSDRFYLSGTEDPYAWAPLDFATAEANPDNILAHIATNRDIYFLGKDTIQVYFDSGSLDFPLAPYQDVIEMGIDAKYSLAKGVQGLFFLASNEEGDRMVVKAMGFGITILSDDDLNWQINKLPVTNDAIGSLYRHKGQTWYQLTFPSADITYILNVDKGGWYQRKSANIGRFRVSGIGFLDGKVICGDYTSGRMYQLDYDSITEDGNTIERRRTAQVMQVDQRDMEHNELVVDIKTGVGNVAGSDPLMQIRYSDDGEHTWSSWLTASMGKLGEYNVRLKWSKLGTSPNRVYELLCNHQAEVHIYNAYLEARTLNS</sequence>
<evidence type="ECO:0008006" key="2">
    <source>
        <dbReference type="Google" id="ProtNLM"/>
    </source>
</evidence>
<organism evidence="1">
    <name type="scientific">hydrothermal vent metagenome</name>
    <dbReference type="NCBI Taxonomy" id="652676"/>
    <lineage>
        <taxon>unclassified sequences</taxon>
        <taxon>metagenomes</taxon>
        <taxon>ecological metagenomes</taxon>
    </lineage>
</organism>
<name>A0A3B1B1I1_9ZZZZ</name>
<dbReference type="EMBL" id="UOFW01000228">
    <property type="protein sequence ID" value="VAX07951.1"/>
    <property type="molecule type" value="Genomic_DNA"/>
</dbReference>
<protein>
    <recommendedName>
        <fullName evidence="2">Phage protein</fullName>
    </recommendedName>
</protein>
<gene>
    <name evidence="1" type="ORF">MNBD_ALPHA03-1275</name>
</gene>
<evidence type="ECO:0000313" key="1">
    <source>
        <dbReference type="EMBL" id="VAX07951.1"/>
    </source>
</evidence>
<reference evidence="1" key="1">
    <citation type="submission" date="2018-06" db="EMBL/GenBank/DDBJ databases">
        <authorList>
            <person name="Zhirakovskaya E."/>
        </authorList>
    </citation>
    <scope>NUCLEOTIDE SEQUENCE</scope>
</reference>